<name>A0ABQ5DGI0_9ASTR</name>
<proteinExistence type="predicted"/>
<reference evidence="4" key="2">
    <citation type="submission" date="2022-01" db="EMBL/GenBank/DDBJ databases">
        <authorList>
            <person name="Yamashiro T."/>
            <person name="Shiraishi A."/>
            <person name="Satake H."/>
            <person name="Nakayama K."/>
        </authorList>
    </citation>
    <scope>NUCLEOTIDE SEQUENCE</scope>
</reference>
<dbReference type="InterPro" id="IPR025724">
    <property type="entry name" value="GAG-pre-integrase_dom"/>
</dbReference>
<protein>
    <submittedName>
        <fullName evidence="4">Retrovirus-related pol polyprotein from transposon TNT 1-94</fullName>
    </submittedName>
</protein>
<feature type="domain" description="Retroviral polymerase SH3-like" evidence="3">
    <location>
        <begin position="94"/>
        <end position="142"/>
    </location>
</feature>
<dbReference type="Proteomes" id="UP001151760">
    <property type="component" value="Unassembled WGS sequence"/>
</dbReference>
<gene>
    <name evidence="4" type="ORF">Tco_0937307</name>
</gene>
<dbReference type="EMBL" id="BQNB010015223">
    <property type="protein sequence ID" value="GJT37442.1"/>
    <property type="molecule type" value="Genomic_DNA"/>
</dbReference>
<feature type="compositionally biased region" description="Basic and acidic residues" evidence="1">
    <location>
        <begin position="306"/>
        <end position="318"/>
    </location>
</feature>
<reference evidence="4" key="1">
    <citation type="journal article" date="2022" name="Int. J. Mol. Sci.">
        <title>Draft Genome of Tanacetum Coccineum: Genomic Comparison of Closely Related Tanacetum-Family Plants.</title>
        <authorList>
            <person name="Yamashiro T."/>
            <person name="Shiraishi A."/>
            <person name="Nakayama K."/>
            <person name="Satake H."/>
        </authorList>
    </citation>
    <scope>NUCLEOTIDE SEQUENCE</scope>
</reference>
<feature type="compositionally biased region" description="Polar residues" evidence="1">
    <location>
        <begin position="143"/>
        <end position="167"/>
    </location>
</feature>
<comment type="caution">
    <text evidence="4">The sequence shown here is derived from an EMBL/GenBank/DDBJ whole genome shotgun (WGS) entry which is preliminary data.</text>
</comment>
<dbReference type="Pfam" id="PF13976">
    <property type="entry name" value="gag_pre-integrs"/>
    <property type="match status" value="1"/>
</dbReference>
<dbReference type="Pfam" id="PF25597">
    <property type="entry name" value="SH3_retrovirus"/>
    <property type="match status" value="1"/>
</dbReference>
<evidence type="ECO:0000259" key="2">
    <source>
        <dbReference type="Pfam" id="PF13976"/>
    </source>
</evidence>
<evidence type="ECO:0000313" key="4">
    <source>
        <dbReference type="EMBL" id="GJT37442.1"/>
    </source>
</evidence>
<feature type="region of interest" description="Disordered" evidence="1">
    <location>
        <begin position="142"/>
        <end position="194"/>
    </location>
</feature>
<feature type="region of interest" description="Disordered" evidence="1">
    <location>
        <begin position="306"/>
        <end position="325"/>
    </location>
</feature>
<evidence type="ECO:0000256" key="1">
    <source>
        <dbReference type="SAM" id="MobiDB-lite"/>
    </source>
</evidence>
<sequence>MAKASPTQAWLWHRRLSHLNFDTINMLSKKDIVNGLPKLKYVKDQLYSSCEMENGVVERRNHTLFEAARMMLSASKLPLFFWAEAIATAFRDGEHLDKMKEKGDTCIFVGYSSMSKGYRVYNKRTKLIVESIHVNFDEIKQMASDNDNSGPTPSKQMTSVDSNTSGLAPQRKKVSDYDNSEPAPHLQEVSPSVDTRDTSLQELELLFSPLYDKYFTAGNPEMCMSALTLSTAKPKNIKEAMADHAWIEVVQEEFHQFDRLNVWEHVDKPFGKTMINLKWLSKNKKDKDNIVIRNKVMDIQEKDKIKAKNDKTEHEKGKSVKSTKSQKSNQVAWEELIDLTSLSFDKLELVDLIIYPVLSKGFCMRTHSQSRNSNRQQQQVNPTFVEPFNLVEPIENQAPPVVTMDYTRTNGSIARAPTGGYEDAIVVPEITADNFEL</sequence>
<feature type="domain" description="GAG-pre-integrase" evidence="2">
    <location>
        <begin position="4"/>
        <end position="52"/>
    </location>
</feature>
<evidence type="ECO:0000259" key="3">
    <source>
        <dbReference type="Pfam" id="PF25597"/>
    </source>
</evidence>
<organism evidence="4 5">
    <name type="scientific">Tanacetum coccineum</name>
    <dbReference type="NCBI Taxonomy" id="301880"/>
    <lineage>
        <taxon>Eukaryota</taxon>
        <taxon>Viridiplantae</taxon>
        <taxon>Streptophyta</taxon>
        <taxon>Embryophyta</taxon>
        <taxon>Tracheophyta</taxon>
        <taxon>Spermatophyta</taxon>
        <taxon>Magnoliopsida</taxon>
        <taxon>eudicotyledons</taxon>
        <taxon>Gunneridae</taxon>
        <taxon>Pentapetalae</taxon>
        <taxon>asterids</taxon>
        <taxon>campanulids</taxon>
        <taxon>Asterales</taxon>
        <taxon>Asteraceae</taxon>
        <taxon>Asteroideae</taxon>
        <taxon>Anthemideae</taxon>
        <taxon>Anthemidinae</taxon>
        <taxon>Tanacetum</taxon>
    </lineage>
</organism>
<accession>A0ABQ5DGI0</accession>
<keyword evidence="5" id="KW-1185">Reference proteome</keyword>
<dbReference type="InterPro" id="IPR057670">
    <property type="entry name" value="SH3_retrovirus"/>
</dbReference>
<evidence type="ECO:0000313" key="5">
    <source>
        <dbReference type="Proteomes" id="UP001151760"/>
    </source>
</evidence>